<dbReference type="OMA" id="HPTINEN"/>
<dbReference type="OrthoDB" id="25675at2759"/>
<name>F4PT04_CACFS</name>
<evidence type="ECO:0000313" key="2">
    <source>
        <dbReference type="Proteomes" id="UP000007797"/>
    </source>
</evidence>
<dbReference type="RefSeq" id="XP_004358643.1">
    <property type="nucleotide sequence ID" value="XM_004358586.1"/>
</dbReference>
<evidence type="ECO:0008006" key="3">
    <source>
        <dbReference type="Google" id="ProtNLM"/>
    </source>
</evidence>
<dbReference type="AlphaFoldDB" id="F4PT04"/>
<dbReference type="GeneID" id="14873962"/>
<proteinExistence type="predicted"/>
<keyword evidence="2" id="KW-1185">Reference proteome</keyword>
<dbReference type="KEGG" id="dfa:DFA_00658"/>
<accession>F4PT04</accession>
<gene>
    <name evidence="1" type="ORF">DFA_00658</name>
</gene>
<dbReference type="EMBL" id="GL883010">
    <property type="protein sequence ID" value="EGG20793.1"/>
    <property type="molecule type" value="Genomic_DNA"/>
</dbReference>
<evidence type="ECO:0000313" key="1">
    <source>
        <dbReference type="EMBL" id="EGG20793.1"/>
    </source>
</evidence>
<protein>
    <recommendedName>
        <fullName evidence="3">Anaphase-promoting complex subunit 13</fullName>
    </recommendedName>
</protein>
<organism evidence="1 2">
    <name type="scientific">Cavenderia fasciculata</name>
    <name type="common">Slime mold</name>
    <name type="synonym">Dictyostelium fasciculatum</name>
    <dbReference type="NCBI Taxonomy" id="261658"/>
    <lineage>
        <taxon>Eukaryota</taxon>
        <taxon>Amoebozoa</taxon>
        <taxon>Evosea</taxon>
        <taxon>Eumycetozoa</taxon>
        <taxon>Dictyostelia</taxon>
        <taxon>Acytosteliales</taxon>
        <taxon>Cavenderiaceae</taxon>
        <taxon>Cavenderia</taxon>
    </lineage>
</organism>
<dbReference type="Proteomes" id="UP000007797">
    <property type="component" value="Unassembled WGS sequence"/>
</dbReference>
<reference evidence="2" key="1">
    <citation type="journal article" date="2011" name="Genome Res.">
        <title>Phylogeny-wide analysis of social amoeba genomes highlights ancient origins for complex intercellular communication.</title>
        <authorList>
            <person name="Heidel A.J."/>
            <person name="Lawal H.M."/>
            <person name="Felder M."/>
            <person name="Schilde C."/>
            <person name="Helps N.R."/>
            <person name="Tunggal B."/>
            <person name="Rivero F."/>
            <person name="John U."/>
            <person name="Schleicher M."/>
            <person name="Eichinger L."/>
            <person name="Platzer M."/>
            <person name="Noegel A.A."/>
            <person name="Schaap P."/>
            <person name="Gloeckner G."/>
        </authorList>
    </citation>
    <scope>NUCLEOTIDE SEQUENCE [LARGE SCALE GENOMIC DNA]</scope>
    <source>
        <strain evidence="2">SH3</strain>
    </source>
</reference>
<sequence>MSTDSKFTFYLHSHRPLIDVIDLQWSQDKLPNESIGQSLSIDTLVSISDEFDELLKNRPERNWGELGLNDLS</sequence>